<protein>
    <submittedName>
        <fullName evidence="5">Outer membrane protein (Porin)</fullName>
    </submittedName>
</protein>
<name>A0A1G8RFX5_9GAMM</name>
<evidence type="ECO:0000313" key="5">
    <source>
        <dbReference type="EMBL" id="SDJ15821.1"/>
    </source>
</evidence>
<evidence type="ECO:0000256" key="4">
    <source>
        <dbReference type="SAM" id="SignalP"/>
    </source>
</evidence>
<organism evidence="5 6">
    <name type="scientific">Ferrimonas sediminum</name>
    <dbReference type="NCBI Taxonomy" id="718193"/>
    <lineage>
        <taxon>Bacteria</taxon>
        <taxon>Pseudomonadati</taxon>
        <taxon>Pseudomonadota</taxon>
        <taxon>Gammaproteobacteria</taxon>
        <taxon>Alteromonadales</taxon>
        <taxon>Ferrimonadaceae</taxon>
        <taxon>Ferrimonas</taxon>
    </lineage>
</organism>
<dbReference type="InterPro" id="IPR033900">
    <property type="entry name" value="Gram_neg_porin_domain"/>
</dbReference>
<keyword evidence="2 4" id="KW-0732">Signal</keyword>
<proteinExistence type="predicted"/>
<dbReference type="PANTHER" id="PTHR34501">
    <property type="entry name" value="PROTEIN YDDL-RELATED"/>
    <property type="match status" value="1"/>
</dbReference>
<dbReference type="SUPFAM" id="SSF56935">
    <property type="entry name" value="Porins"/>
    <property type="match status" value="1"/>
</dbReference>
<dbReference type="InterPro" id="IPR023614">
    <property type="entry name" value="Porin_dom_sf"/>
</dbReference>
<dbReference type="Gene3D" id="2.40.160.10">
    <property type="entry name" value="Porin"/>
    <property type="match status" value="1"/>
</dbReference>
<dbReference type="RefSeq" id="WP_143026589.1">
    <property type="nucleotide sequence ID" value="NZ_FNEM01000005.1"/>
</dbReference>
<dbReference type="GO" id="GO:0034220">
    <property type="term" value="P:monoatomic ion transmembrane transport"/>
    <property type="evidence" value="ECO:0007669"/>
    <property type="project" value="InterPro"/>
</dbReference>
<dbReference type="AlphaFoldDB" id="A0A1G8RFX5"/>
<dbReference type="InterPro" id="IPR050298">
    <property type="entry name" value="Gram-neg_bact_OMP"/>
</dbReference>
<dbReference type="EMBL" id="FNEM01000005">
    <property type="protein sequence ID" value="SDJ15821.1"/>
    <property type="molecule type" value="Genomic_DNA"/>
</dbReference>
<dbReference type="InterPro" id="IPR001702">
    <property type="entry name" value="Porin_Gram-ve"/>
</dbReference>
<feature type="chain" id="PRO_5011609328" evidence="4">
    <location>
        <begin position="21"/>
        <end position="343"/>
    </location>
</feature>
<dbReference type="OrthoDB" id="784582at2"/>
<sequence>MKKSLLAVAVPALLAAQAQAVELYNDGVNSVSMGGHLTIQLDDKSGDAQINDNMPRINLAFDRDLGNGYKLDSKVESALNMDSSGETFTNRLGYIGVSHEDYGRVSAGKQWSTYYDVAVVTDYPYSFWADHLGVYSFGKDGGESGLGRADKALQYHNTLSLGDAGDLTLGLQWQGANGGLDDRMGGSLVYAVGQFTLGAAYYGGDVDGTFDASSSVQLADGESIEATIVSASYGTWGKGFYGAVAYMQGDNVEAGYRFEGESEGLESIISYGFENSAKIYTSYRFVKSDEVIAELGRKFDEQDLVTGIAYSLTSNVETFGEYRLGLGDDNDDNAFAIGIRYYL</sequence>
<comment type="subcellular location">
    <subcellularLocation>
        <location evidence="1">Cell outer membrane</location>
        <topology evidence="1">Multi-pass membrane protein</topology>
    </subcellularLocation>
</comment>
<keyword evidence="6" id="KW-1185">Reference proteome</keyword>
<feature type="signal peptide" evidence="4">
    <location>
        <begin position="1"/>
        <end position="20"/>
    </location>
</feature>
<dbReference type="GO" id="GO:0009279">
    <property type="term" value="C:cell outer membrane"/>
    <property type="evidence" value="ECO:0007669"/>
    <property type="project" value="UniProtKB-SubCell"/>
</dbReference>
<accession>A0A1G8RFX5</accession>
<dbReference type="CDD" id="cd00342">
    <property type="entry name" value="gram_neg_porins"/>
    <property type="match status" value="1"/>
</dbReference>
<dbReference type="PANTHER" id="PTHR34501:SF2">
    <property type="entry name" value="OUTER MEMBRANE PORIN F-RELATED"/>
    <property type="match status" value="1"/>
</dbReference>
<dbReference type="GO" id="GO:0015288">
    <property type="term" value="F:porin activity"/>
    <property type="evidence" value="ECO:0007669"/>
    <property type="project" value="InterPro"/>
</dbReference>
<keyword evidence="3" id="KW-0472">Membrane</keyword>
<evidence type="ECO:0000256" key="2">
    <source>
        <dbReference type="ARBA" id="ARBA00022729"/>
    </source>
</evidence>
<dbReference type="Proteomes" id="UP000199527">
    <property type="component" value="Unassembled WGS sequence"/>
</dbReference>
<evidence type="ECO:0000256" key="1">
    <source>
        <dbReference type="ARBA" id="ARBA00004571"/>
    </source>
</evidence>
<gene>
    <name evidence="5" type="ORF">SAMN04488540_105162</name>
</gene>
<evidence type="ECO:0000256" key="3">
    <source>
        <dbReference type="ARBA" id="ARBA00023136"/>
    </source>
</evidence>
<dbReference type="Pfam" id="PF00267">
    <property type="entry name" value="Porin_1"/>
    <property type="match status" value="1"/>
</dbReference>
<reference evidence="6" key="1">
    <citation type="submission" date="2016-10" db="EMBL/GenBank/DDBJ databases">
        <authorList>
            <person name="Varghese N."/>
            <person name="Submissions S."/>
        </authorList>
    </citation>
    <scope>NUCLEOTIDE SEQUENCE [LARGE SCALE GENOMIC DNA]</scope>
    <source>
        <strain evidence="6">DSM 23317</strain>
    </source>
</reference>
<evidence type="ECO:0000313" key="6">
    <source>
        <dbReference type="Proteomes" id="UP000199527"/>
    </source>
</evidence>